<feature type="transmembrane region" description="Helical" evidence="6">
    <location>
        <begin position="297"/>
        <end position="317"/>
    </location>
</feature>
<feature type="transmembrane region" description="Helical" evidence="6">
    <location>
        <begin position="254"/>
        <end position="276"/>
    </location>
</feature>
<dbReference type="Pfam" id="PF06664">
    <property type="entry name" value="WLS-like_TM"/>
    <property type="match status" value="1"/>
</dbReference>
<evidence type="ECO:0000256" key="5">
    <source>
        <dbReference type="SAM" id="MobiDB-lite"/>
    </source>
</evidence>
<dbReference type="Proteomes" id="UP001431209">
    <property type="component" value="Unassembled WGS sequence"/>
</dbReference>
<feature type="transmembrane region" description="Helical" evidence="6">
    <location>
        <begin position="400"/>
        <end position="419"/>
    </location>
</feature>
<dbReference type="InterPro" id="IPR047843">
    <property type="entry name" value="WLS-like_TM"/>
</dbReference>
<feature type="region of interest" description="Disordered" evidence="5">
    <location>
        <begin position="485"/>
        <end position="507"/>
    </location>
</feature>
<dbReference type="EMBL" id="JAOPGA020001803">
    <property type="protein sequence ID" value="KAL0491446.1"/>
    <property type="molecule type" value="Genomic_DNA"/>
</dbReference>
<sequence length="507" mass="58165">MSRQRTYTALVDVLPSFVILAAFFVFFLSVLGSIGIIAFAPTVKQVYTHKATIDGDYSGFFNGAHSIIQESNVLGKVNKTNQEITFSILLKERTVNKLNKNDLYLNTSIQGLSDDKWIDIHQSQSLQRSISCDSSSSQYFCSPIVTYLTRYIEYKEYRVITTLSGIGAVYKAELLEDVIFSQIETTNSNYTTFEMTLRSIFTIMSVIVTLYYSLMLFRMQTWSYCKVEQKWIMVLLPSLIMFNNPLFLVNDVYLFTLIDIVFQSSCVCLLLLFVLIMSHSAVLPMHNGTQRRSFNFYLPKLLLVACLWLLITVTLIWERFNEIADPIHEIPFFGQVNMAIAMIGLIIFLLVVYYTIRAVAGDDVFYEALLKLDRSDAHDTRSNFRQHYVSQYSISAKYKFFLGLTVLVCMVLGVDFVTFLMKDDVNSAAQYLSMFPLLNYYVITLALFFLPSNQQEVILSDHVLTSGAFFGDDDDEEYQARGMLDDASMMTPIEEYEDDDQLRSRES</sequence>
<feature type="transmembrane region" description="Helical" evidence="6">
    <location>
        <begin position="200"/>
        <end position="219"/>
    </location>
</feature>
<evidence type="ECO:0000259" key="7">
    <source>
        <dbReference type="Pfam" id="PF06664"/>
    </source>
</evidence>
<gene>
    <name evidence="8" type="ORF">AKO1_000879</name>
</gene>
<evidence type="ECO:0000256" key="1">
    <source>
        <dbReference type="ARBA" id="ARBA00004141"/>
    </source>
</evidence>
<organism evidence="8 9">
    <name type="scientific">Acrasis kona</name>
    <dbReference type="NCBI Taxonomy" id="1008807"/>
    <lineage>
        <taxon>Eukaryota</taxon>
        <taxon>Discoba</taxon>
        <taxon>Heterolobosea</taxon>
        <taxon>Tetramitia</taxon>
        <taxon>Eutetramitia</taxon>
        <taxon>Acrasidae</taxon>
        <taxon>Acrasis</taxon>
    </lineage>
</organism>
<reference evidence="8 9" key="1">
    <citation type="submission" date="2024-03" db="EMBL/GenBank/DDBJ databases">
        <title>The Acrasis kona genome and developmental transcriptomes reveal deep origins of eukaryotic multicellular pathways.</title>
        <authorList>
            <person name="Sheikh S."/>
            <person name="Fu C.-J."/>
            <person name="Brown M.W."/>
            <person name="Baldauf S.L."/>
        </authorList>
    </citation>
    <scope>NUCLEOTIDE SEQUENCE [LARGE SCALE GENOMIC DNA]</scope>
    <source>
        <strain evidence="8 9">ATCC MYA-3509</strain>
    </source>
</reference>
<dbReference type="PANTHER" id="PTHR31918">
    <property type="entry name" value="TRANSMEMBRANE PROTEIN 181"/>
    <property type="match status" value="1"/>
</dbReference>
<keyword evidence="9" id="KW-1185">Reference proteome</keyword>
<accession>A0AAW2ZQJ2</accession>
<feature type="domain" description="Wntless-like transmembrane" evidence="7">
    <location>
        <begin position="187"/>
        <end position="452"/>
    </location>
</feature>
<protein>
    <submittedName>
        <fullName evidence="8">8 TM domain-containing transmembrane protein</fullName>
    </submittedName>
</protein>
<keyword evidence="4 6" id="KW-0472">Membrane</keyword>
<feature type="transmembrane region" description="Helical" evidence="6">
    <location>
        <begin position="12"/>
        <end position="40"/>
    </location>
</feature>
<evidence type="ECO:0000313" key="8">
    <source>
        <dbReference type="EMBL" id="KAL0491446.1"/>
    </source>
</evidence>
<proteinExistence type="predicted"/>
<keyword evidence="2 6" id="KW-0812">Transmembrane</keyword>
<feature type="transmembrane region" description="Helical" evidence="6">
    <location>
        <begin position="431"/>
        <end position="450"/>
    </location>
</feature>
<name>A0AAW2ZQJ2_9EUKA</name>
<evidence type="ECO:0000256" key="2">
    <source>
        <dbReference type="ARBA" id="ARBA00022692"/>
    </source>
</evidence>
<evidence type="ECO:0000256" key="6">
    <source>
        <dbReference type="SAM" id="Phobius"/>
    </source>
</evidence>
<dbReference type="GO" id="GO:0015643">
    <property type="term" value="F:toxic substance binding"/>
    <property type="evidence" value="ECO:0007669"/>
    <property type="project" value="InterPro"/>
</dbReference>
<evidence type="ECO:0000256" key="3">
    <source>
        <dbReference type="ARBA" id="ARBA00022989"/>
    </source>
</evidence>
<dbReference type="PANTHER" id="PTHR31918:SF1">
    <property type="entry name" value="TRANSMEMBRANE PROTEIN 181"/>
    <property type="match status" value="1"/>
</dbReference>
<feature type="transmembrane region" description="Helical" evidence="6">
    <location>
        <begin position="231"/>
        <end position="248"/>
    </location>
</feature>
<dbReference type="GO" id="GO:0016020">
    <property type="term" value="C:membrane"/>
    <property type="evidence" value="ECO:0007669"/>
    <property type="project" value="UniProtKB-SubCell"/>
</dbReference>
<comment type="subcellular location">
    <subcellularLocation>
        <location evidence="1">Membrane</location>
        <topology evidence="1">Multi-pass membrane protein</topology>
    </subcellularLocation>
</comment>
<evidence type="ECO:0000313" key="9">
    <source>
        <dbReference type="Proteomes" id="UP001431209"/>
    </source>
</evidence>
<evidence type="ECO:0000256" key="4">
    <source>
        <dbReference type="ARBA" id="ARBA00023136"/>
    </source>
</evidence>
<dbReference type="AlphaFoldDB" id="A0AAW2ZQJ2"/>
<dbReference type="InterPro" id="IPR040416">
    <property type="entry name" value="TMEM181"/>
</dbReference>
<comment type="caution">
    <text evidence="8">The sequence shown here is derived from an EMBL/GenBank/DDBJ whole genome shotgun (WGS) entry which is preliminary data.</text>
</comment>
<keyword evidence="3 6" id="KW-1133">Transmembrane helix</keyword>
<feature type="transmembrane region" description="Helical" evidence="6">
    <location>
        <begin position="337"/>
        <end position="356"/>
    </location>
</feature>